<dbReference type="GO" id="GO:0006355">
    <property type="term" value="P:regulation of DNA-templated transcription"/>
    <property type="evidence" value="ECO:0007669"/>
    <property type="project" value="TreeGrafter"/>
</dbReference>
<dbReference type="AlphaFoldDB" id="A0A511XFE0"/>
<dbReference type="STRING" id="1120919.GCA_000429165_03652"/>
<dbReference type="Gene3D" id="3.40.50.880">
    <property type="match status" value="1"/>
</dbReference>
<comment type="caution">
    <text evidence="2">The sequence shown here is derived from an EMBL/GenBank/DDBJ whole genome shotgun (WGS) entry which is preliminary data.</text>
</comment>
<dbReference type="PANTHER" id="PTHR43130:SF2">
    <property type="entry name" value="DJ-1_PFPI DOMAIN-CONTAINING PROTEIN"/>
    <property type="match status" value="1"/>
</dbReference>
<dbReference type="PROSITE" id="PS51318">
    <property type="entry name" value="TAT"/>
    <property type="match status" value="1"/>
</dbReference>
<keyword evidence="3" id="KW-1185">Reference proteome</keyword>
<dbReference type="InterPro" id="IPR029062">
    <property type="entry name" value="Class_I_gatase-like"/>
</dbReference>
<dbReference type="Proteomes" id="UP000321635">
    <property type="component" value="Unassembled WGS sequence"/>
</dbReference>
<evidence type="ECO:0000313" key="2">
    <source>
        <dbReference type="EMBL" id="GEN61664.1"/>
    </source>
</evidence>
<name>A0A511XFE0_9PROT</name>
<dbReference type="Pfam" id="PF01965">
    <property type="entry name" value="DJ-1_PfpI"/>
    <property type="match status" value="1"/>
</dbReference>
<dbReference type="PANTHER" id="PTHR43130">
    <property type="entry name" value="ARAC-FAMILY TRANSCRIPTIONAL REGULATOR"/>
    <property type="match status" value="1"/>
</dbReference>
<protein>
    <submittedName>
        <fullName evidence="2">Thiazole biosynthesis protein ThiJ</fullName>
    </submittedName>
</protein>
<reference evidence="2 3" key="1">
    <citation type="submission" date="2019-07" db="EMBL/GenBank/DDBJ databases">
        <title>Whole genome shotgun sequence of Acetobacter nitrogenifigens NBRC 105050.</title>
        <authorList>
            <person name="Hosoyama A."/>
            <person name="Uohara A."/>
            <person name="Ohji S."/>
            <person name="Ichikawa N."/>
        </authorList>
    </citation>
    <scope>NUCLEOTIDE SEQUENCE [LARGE SCALE GENOMIC DNA]</scope>
    <source>
        <strain evidence="2 3">NBRC 105050</strain>
    </source>
</reference>
<evidence type="ECO:0000259" key="1">
    <source>
        <dbReference type="Pfam" id="PF01965"/>
    </source>
</evidence>
<dbReference type="EMBL" id="BJYF01000057">
    <property type="protein sequence ID" value="GEN61664.1"/>
    <property type="molecule type" value="Genomic_DNA"/>
</dbReference>
<dbReference type="OrthoDB" id="186587at2"/>
<dbReference type="InterPro" id="IPR052158">
    <property type="entry name" value="INH-QAR"/>
</dbReference>
<dbReference type="CDD" id="cd03139">
    <property type="entry name" value="GATase1_PfpI_2"/>
    <property type="match status" value="1"/>
</dbReference>
<gene>
    <name evidence="2" type="ORF">ANI02nite_35480</name>
</gene>
<proteinExistence type="predicted"/>
<sequence length="271" mass="28826">MPEIFDETFPEELTETGSARRRMMLMGGSAIAATAATRLLPESARAAVLGTAEQPIDFLFAIYPNGTLLDFAGPNEILSRIPNTKVRFASPEGGLVTLEKGVVFGPTEKLSDIDKVDVICVPGALNLSAMMKPEILGHVRRLSETARYVTSVCTGSIILAASGVLKGRRSACHWAFLNVLKDYGAIPDPARIVKDGRFMSGGGVTAGIDFGLAIAAELRGAQAAQEVQLLVQYDPQPPFHAGNPAEAPPAVRDVVYKKLPGSQNGLMRPVL</sequence>
<feature type="domain" description="DJ-1/PfpI" evidence="1">
    <location>
        <begin position="69"/>
        <end position="216"/>
    </location>
</feature>
<dbReference type="InterPro" id="IPR002818">
    <property type="entry name" value="DJ-1/PfpI"/>
</dbReference>
<organism evidence="2 3">
    <name type="scientific">Acetobacter nitrogenifigens DSM 23921 = NBRC 105050</name>
    <dbReference type="NCBI Taxonomy" id="1120919"/>
    <lineage>
        <taxon>Bacteria</taxon>
        <taxon>Pseudomonadati</taxon>
        <taxon>Pseudomonadota</taxon>
        <taxon>Alphaproteobacteria</taxon>
        <taxon>Acetobacterales</taxon>
        <taxon>Acetobacteraceae</taxon>
        <taxon>Acetobacter</taxon>
    </lineage>
</organism>
<accession>A0A511XFE0</accession>
<dbReference type="InterPro" id="IPR006311">
    <property type="entry name" value="TAT_signal"/>
</dbReference>
<dbReference type="SUPFAM" id="SSF52317">
    <property type="entry name" value="Class I glutamine amidotransferase-like"/>
    <property type="match status" value="1"/>
</dbReference>
<evidence type="ECO:0000313" key="3">
    <source>
        <dbReference type="Proteomes" id="UP000321635"/>
    </source>
</evidence>